<gene>
    <name evidence="1" type="ORF">ERUC_LOCUS31697</name>
</gene>
<dbReference type="EMBL" id="CAKOAT010435154">
    <property type="protein sequence ID" value="CAH8372393.1"/>
    <property type="molecule type" value="Genomic_DNA"/>
</dbReference>
<protein>
    <recommendedName>
        <fullName evidence="3">MSP domain-containing protein</fullName>
    </recommendedName>
</protein>
<keyword evidence="2" id="KW-1185">Reference proteome</keyword>
<name>A0ABC8L3G0_ERUVS</name>
<reference evidence="1 2" key="1">
    <citation type="submission" date="2022-03" db="EMBL/GenBank/DDBJ databases">
        <authorList>
            <person name="Macdonald S."/>
            <person name="Ahmed S."/>
            <person name="Newling K."/>
        </authorList>
    </citation>
    <scope>NUCLEOTIDE SEQUENCE [LARGE SCALE GENOMIC DNA]</scope>
</reference>
<proteinExistence type="predicted"/>
<sequence>MDRLNHNSLNGKSITGAEDLDVVISAPFPFKNQKPQSVTVGDTSYDSFTIKNTTDEAVDLWTKIYVSNPEDSFTLSILKPPSKDSDVKDIGLHTNVISVDWGCDNVEHVVFLLAEDKI</sequence>
<evidence type="ECO:0000313" key="1">
    <source>
        <dbReference type="EMBL" id="CAH8372393.1"/>
    </source>
</evidence>
<accession>A0ABC8L3G0</accession>
<dbReference type="AlphaFoldDB" id="A0ABC8L3G0"/>
<dbReference type="Proteomes" id="UP001642260">
    <property type="component" value="Unassembled WGS sequence"/>
</dbReference>
<comment type="caution">
    <text evidence="1">The sequence shown here is derived from an EMBL/GenBank/DDBJ whole genome shotgun (WGS) entry which is preliminary data.</text>
</comment>
<evidence type="ECO:0000313" key="2">
    <source>
        <dbReference type="Proteomes" id="UP001642260"/>
    </source>
</evidence>
<evidence type="ECO:0008006" key="3">
    <source>
        <dbReference type="Google" id="ProtNLM"/>
    </source>
</evidence>
<organism evidence="1 2">
    <name type="scientific">Eruca vesicaria subsp. sativa</name>
    <name type="common">Garden rocket</name>
    <name type="synonym">Eruca sativa</name>
    <dbReference type="NCBI Taxonomy" id="29727"/>
    <lineage>
        <taxon>Eukaryota</taxon>
        <taxon>Viridiplantae</taxon>
        <taxon>Streptophyta</taxon>
        <taxon>Embryophyta</taxon>
        <taxon>Tracheophyta</taxon>
        <taxon>Spermatophyta</taxon>
        <taxon>Magnoliopsida</taxon>
        <taxon>eudicotyledons</taxon>
        <taxon>Gunneridae</taxon>
        <taxon>Pentapetalae</taxon>
        <taxon>rosids</taxon>
        <taxon>malvids</taxon>
        <taxon>Brassicales</taxon>
        <taxon>Brassicaceae</taxon>
        <taxon>Brassiceae</taxon>
        <taxon>Eruca</taxon>
    </lineage>
</organism>